<evidence type="ECO:0000313" key="9">
    <source>
        <dbReference type="EMBL" id="PUZ26293.1"/>
    </source>
</evidence>
<feature type="domain" description="MacB-like periplasmic core" evidence="8">
    <location>
        <begin position="26"/>
        <end position="255"/>
    </location>
</feature>
<sequence>MFTSLKIVANSLSMALQEMWAAKLRTFLSLLGVTIGIFCITAALTVTTSLEYNVRRDVASLGSDVVYIQKWPWGGGGEYPWWKYVNRPVPKYTELKGLQAKVQGAEVITFMFSSNGKKLELGDSYVDQIEMDAVSQDFDRVQEMKINAGRYFSPTEVSSGANVAVLGGNVWGALFNSPEQAIGKIVQLEGRPVRVVGTLVKKGSTLVGGINFDNSVVVPYLFGRTIVDERINSDPLFMVKAREGTSVDQLKDELRGVLRAGHHLKPTREDDFALNEISSISQDLNVMFAGINGGGIMIGGFALIVGGFGIANIMFVTVKERTKIIGLKKAIGAKRGNILAEFLLESVLLCVIGGSMGILMIWIITLIVNATTSFELIMTAGNIIFGISVSVVTGVLSGFIPAYVASRLDPVVAIRTV</sequence>
<dbReference type="AlphaFoldDB" id="A0A2T7BJ54"/>
<dbReference type="EMBL" id="QCYK01000002">
    <property type="protein sequence ID" value="PUZ26293.1"/>
    <property type="molecule type" value="Genomic_DNA"/>
</dbReference>
<evidence type="ECO:0000259" key="8">
    <source>
        <dbReference type="Pfam" id="PF12704"/>
    </source>
</evidence>
<organism evidence="9 10">
    <name type="scientific">Chitinophaga parva</name>
    <dbReference type="NCBI Taxonomy" id="2169414"/>
    <lineage>
        <taxon>Bacteria</taxon>
        <taxon>Pseudomonadati</taxon>
        <taxon>Bacteroidota</taxon>
        <taxon>Chitinophagia</taxon>
        <taxon>Chitinophagales</taxon>
        <taxon>Chitinophagaceae</taxon>
        <taxon>Chitinophaga</taxon>
    </lineage>
</organism>
<evidence type="ECO:0000256" key="1">
    <source>
        <dbReference type="ARBA" id="ARBA00004651"/>
    </source>
</evidence>
<dbReference type="InterPro" id="IPR025857">
    <property type="entry name" value="MacB_PCD"/>
</dbReference>
<keyword evidence="4 6" id="KW-1133">Transmembrane helix</keyword>
<evidence type="ECO:0000256" key="5">
    <source>
        <dbReference type="ARBA" id="ARBA00023136"/>
    </source>
</evidence>
<evidence type="ECO:0000259" key="7">
    <source>
        <dbReference type="Pfam" id="PF02687"/>
    </source>
</evidence>
<evidence type="ECO:0000256" key="6">
    <source>
        <dbReference type="SAM" id="Phobius"/>
    </source>
</evidence>
<dbReference type="OrthoDB" id="9770036at2"/>
<dbReference type="GO" id="GO:0022857">
    <property type="term" value="F:transmembrane transporter activity"/>
    <property type="evidence" value="ECO:0007669"/>
    <property type="project" value="TreeGrafter"/>
</dbReference>
<evidence type="ECO:0008006" key="11">
    <source>
        <dbReference type="Google" id="ProtNLM"/>
    </source>
</evidence>
<comment type="caution">
    <text evidence="9">The sequence shown here is derived from an EMBL/GenBank/DDBJ whole genome shotgun (WGS) entry which is preliminary data.</text>
</comment>
<evidence type="ECO:0000313" key="10">
    <source>
        <dbReference type="Proteomes" id="UP000244450"/>
    </source>
</evidence>
<evidence type="ECO:0000256" key="2">
    <source>
        <dbReference type="ARBA" id="ARBA00022475"/>
    </source>
</evidence>
<accession>A0A2T7BJ54</accession>
<dbReference type="RefSeq" id="WP_108688131.1">
    <property type="nucleotide sequence ID" value="NZ_QCYK01000002.1"/>
</dbReference>
<dbReference type="Pfam" id="PF12704">
    <property type="entry name" value="MacB_PCD"/>
    <property type="match status" value="1"/>
</dbReference>
<evidence type="ECO:0000256" key="3">
    <source>
        <dbReference type="ARBA" id="ARBA00022692"/>
    </source>
</evidence>
<dbReference type="PANTHER" id="PTHR30572:SF15">
    <property type="entry name" value="ABC TRANSPORTER PERMEASE"/>
    <property type="match status" value="1"/>
</dbReference>
<gene>
    <name evidence="9" type="ORF">DCC81_18905</name>
</gene>
<dbReference type="InterPro" id="IPR050250">
    <property type="entry name" value="Macrolide_Exporter_MacB"/>
</dbReference>
<dbReference type="Proteomes" id="UP000244450">
    <property type="component" value="Unassembled WGS sequence"/>
</dbReference>
<name>A0A2T7BJ54_9BACT</name>
<keyword evidence="2" id="KW-1003">Cell membrane</keyword>
<feature type="transmembrane region" description="Helical" evidence="6">
    <location>
        <begin position="27"/>
        <end position="46"/>
    </location>
</feature>
<reference evidence="9 10" key="1">
    <citation type="submission" date="2018-04" db="EMBL/GenBank/DDBJ databases">
        <title>Chitinophaga fuyangensis sp. nov., isolated from soil in a chemical factory.</title>
        <authorList>
            <person name="Chen K."/>
        </authorList>
    </citation>
    <scope>NUCLEOTIDE SEQUENCE [LARGE SCALE GENOMIC DNA]</scope>
    <source>
        <strain evidence="9 10">LY-1</strain>
    </source>
</reference>
<dbReference type="GO" id="GO:0005886">
    <property type="term" value="C:plasma membrane"/>
    <property type="evidence" value="ECO:0007669"/>
    <property type="project" value="UniProtKB-SubCell"/>
</dbReference>
<feature type="transmembrane region" description="Helical" evidence="6">
    <location>
        <begin position="383"/>
        <end position="405"/>
    </location>
</feature>
<proteinExistence type="predicted"/>
<comment type="subcellular location">
    <subcellularLocation>
        <location evidence="1">Cell membrane</location>
        <topology evidence="1">Multi-pass membrane protein</topology>
    </subcellularLocation>
</comment>
<feature type="domain" description="ABC3 transporter permease C-terminal" evidence="7">
    <location>
        <begin position="296"/>
        <end position="410"/>
    </location>
</feature>
<evidence type="ECO:0000256" key="4">
    <source>
        <dbReference type="ARBA" id="ARBA00022989"/>
    </source>
</evidence>
<keyword evidence="10" id="KW-1185">Reference proteome</keyword>
<protein>
    <recommendedName>
        <fullName evidence="11">ABC transporter</fullName>
    </recommendedName>
</protein>
<keyword evidence="3 6" id="KW-0812">Transmembrane</keyword>
<dbReference type="InterPro" id="IPR003838">
    <property type="entry name" value="ABC3_permease_C"/>
</dbReference>
<feature type="transmembrane region" description="Helical" evidence="6">
    <location>
        <begin position="296"/>
        <end position="318"/>
    </location>
</feature>
<dbReference type="PANTHER" id="PTHR30572">
    <property type="entry name" value="MEMBRANE COMPONENT OF TRANSPORTER-RELATED"/>
    <property type="match status" value="1"/>
</dbReference>
<keyword evidence="5 6" id="KW-0472">Membrane</keyword>
<feature type="transmembrane region" description="Helical" evidence="6">
    <location>
        <begin position="338"/>
        <end position="363"/>
    </location>
</feature>
<dbReference type="Pfam" id="PF02687">
    <property type="entry name" value="FtsX"/>
    <property type="match status" value="1"/>
</dbReference>